<sequence length="171" mass="20399">MDRVKPNRIHIIGPVGSGKSTLARNLSSSLDIPYYELDNIVWRRTEGGDVRNSVEDRDQILNNILASDKWIIEGVHHKWVMQSFEQAEMIMYLDTHIWKRNYHIFKRFAVQKLGFQKGNYKQSFEMLKKMYIWNYGHQQKERPEIFAALEPYQDKLLVLRDNSNLHKHIKL</sequence>
<dbReference type="PANTHER" id="PTHR37816">
    <property type="entry name" value="YALI0E33011P"/>
    <property type="match status" value="1"/>
</dbReference>
<gene>
    <name evidence="1" type="ORF">BSK56_09465</name>
</gene>
<reference evidence="1 2" key="1">
    <citation type="submission" date="2016-10" db="EMBL/GenBank/DDBJ databases">
        <title>Paenibacillus species isolates.</title>
        <authorList>
            <person name="Beno S.M."/>
        </authorList>
    </citation>
    <scope>NUCLEOTIDE SEQUENCE [LARGE SCALE GENOMIC DNA]</scope>
    <source>
        <strain evidence="1 2">FSL H7-0744</strain>
    </source>
</reference>
<dbReference type="RefSeq" id="WP_076110296.1">
    <property type="nucleotide sequence ID" value="NZ_MPTB01000009.1"/>
</dbReference>
<proteinExistence type="predicted"/>
<dbReference type="EMBL" id="MPTB01000009">
    <property type="protein sequence ID" value="OMD49569.1"/>
    <property type="molecule type" value="Genomic_DNA"/>
</dbReference>
<organism evidence="1 2">
    <name type="scientific">Paenibacillus borealis</name>
    <dbReference type="NCBI Taxonomy" id="160799"/>
    <lineage>
        <taxon>Bacteria</taxon>
        <taxon>Bacillati</taxon>
        <taxon>Bacillota</taxon>
        <taxon>Bacilli</taxon>
        <taxon>Bacillales</taxon>
        <taxon>Paenibacillaceae</taxon>
        <taxon>Paenibacillus</taxon>
    </lineage>
</organism>
<accession>A0ABX3HG95</accession>
<evidence type="ECO:0000313" key="1">
    <source>
        <dbReference type="EMBL" id="OMD49569.1"/>
    </source>
</evidence>
<dbReference type="Gene3D" id="3.40.50.300">
    <property type="entry name" value="P-loop containing nucleotide triphosphate hydrolases"/>
    <property type="match status" value="1"/>
</dbReference>
<dbReference type="SUPFAM" id="SSF52540">
    <property type="entry name" value="P-loop containing nucleoside triphosphate hydrolases"/>
    <property type="match status" value="1"/>
</dbReference>
<comment type="caution">
    <text evidence="1">The sequence shown here is derived from an EMBL/GenBank/DDBJ whole genome shotgun (WGS) entry which is preliminary data.</text>
</comment>
<dbReference type="PANTHER" id="PTHR37816:SF2">
    <property type="entry name" value="DNA TOPOLOGY MODULATION PROTEIN FLAR-RELATED PROTEIN"/>
    <property type="match status" value="1"/>
</dbReference>
<dbReference type="InterPro" id="IPR027417">
    <property type="entry name" value="P-loop_NTPase"/>
</dbReference>
<dbReference type="Proteomes" id="UP000187412">
    <property type="component" value="Unassembled WGS sequence"/>
</dbReference>
<protein>
    <submittedName>
        <fullName evidence="1">DNA topology modulation protein FlaR</fullName>
    </submittedName>
</protein>
<keyword evidence="2" id="KW-1185">Reference proteome</keyword>
<evidence type="ECO:0000313" key="2">
    <source>
        <dbReference type="Proteomes" id="UP000187412"/>
    </source>
</evidence>
<dbReference type="InterPro" id="IPR052922">
    <property type="entry name" value="Cytidylate_Kinase-2"/>
</dbReference>
<name>A0ABX3HG95_PAEBO</name>